<dbReference type="InterPro" id="IPR035897">
    <property type="entry name" value="Toll_tir_struct_dom_sf"/>
</dbReference>
<dbReference type="InterPro" id="IPR000157">
    <property type="entry name" value="TIR_dom"/>
</dbReference>
<keyword evidence="3" id="KW-1185">Reference proteome</keyword>
<dbReference type="EMBL" id="NCKU01002088">
    <property type="protein sequence ID" value="RWS10459.1"/>
    <property type="molecule type" value="Genomic_DNA"/>
</dbReference>
<dbReference type="PROSITE" id="PS50104">
    <property type="entry name" value="TIR"/>
    <property type="match status" value="1"/>
</dbReference>
<evidence type="ECO:0000259" key="1">
    <source>
        <dbReference type="PROSITE" id="PS50104"/>
    </source>
</evidence>
<dbReference type="Pfam" id="PF13676">
    <property type="entry name" value="TIR_2"/>
    <property type="match status" value="1"/>
</dbReference>
<organism evidence="2 3">
    <name type="scientific">Dinothrombium tinctorium</name>
    <dbReference type="NCBI Taxonomy" id="1965070"/>
    <lineage>
        <taxon>Eukaryota</taxon>
        <taxon>Metazoa</taxon>
        <taxon>Ecdysozoa</taxon>
        <taxon>Arthropoda</taxon>
        <taxon>Chelicerata</taxon>
        <taxon>Arachnida</taxon>
        <taxon>Acari</taxon>
        <taxon>Acariformes</taxon>
        <taxon>Trombidiformes</taxon>
        <taxon>Prostigmata</taxon>
        <taxon>Anystina</taxon>
        <taxon>Parasitengona</taxon>
        <taxon>Trombidioidea</taxon>
        <taxon>Trombidiidae</taxon>
        <taxon>Dinothrombium</taxon>
    </lineage>
</organism>
<dbReference type="GO" id="GO:0007165">
    <property type="term" value="P:signal transduction"/>
    <property type="evidence" value="ECO:0007669"/>
    <property type="project" value="InterPro"/>
</dbReference>
<name>A0A3S3P908_9ACAR</name>
<proteinExistence type="predicted"/>
<feature type="domain" description="TIR" evidence="1">
    <location>
        <begin position="1"/>
        <end position="138"/>
    </location>
</feature>
<dbReference type="SUPFAM" id="SSF52200">
    <property type="entry name" value="Toll/Interleukin receptor TIR domain"/>
    <property type="match status" value="1"/>
</dbReference>
<reference evidence="2 3" key="1">
    <citation type="journal article" date="2018" name="Gigascience">
        <title>Genomes of trombidid mites reveal novel predicted allergens and laterally-transferred genes associated with secondary metabolism.</title>
        <authorList>
            <person name="Dong X."/>
            <person name="Chaisiri K."/>
            <person name="Xia D."/>
            <person name="Armstrong S.D."/>
            <person name="Fang Y."/>
            <person name="Donnelly M.J."/>
            <person name="Kadowaki T."/>
            <person name="McGarry J.W."/>
            <person name="Darby A.C."/>
            <person name="Makepeace B.L."/>
        </authorList>
    </citation>
    <scope>NUCLEOTIDE SEQUENCE [LARGE SCALE GENOMIC DNA]</scope>
    <source>
        <strain evidence="2">UoL-WK</strain>
    </source>
</reference>
<dbReference type="AlphaFoldDB" id="A0A3S3P908"/>
<comment type="caution">
    <text evidence="2">The sequence shown here is derived from an EMBL/GenBank/DDBJ whole genome shotgun (WGS) entry which is preliminary data.</text>
</comment>
<dbReference type="Gene3D" id="3.40.50.10140">
    <property type="entry name" value="Toll/interleukin-1 receptor homology (TIR) domain"/>
    <property type="match status" value="1"/>
</dbReference>
<evidence type="ECO:0000313" key="3">
    <source>
        <dbReference type="Proteomes" id="UP000285301"/>
    </source>
</evidence>
<gene>
    <name evidence="2" type="ORF">B4U79_17615</name>
</gene>
<dbReference type="OrthoDB" id="10062307at2759"/>
<dbReference type="Proteomes" id="UP000285301">
    <property type="component" value="Unassembled WGS sequence"/>
</dbReference>
<protein>
    <recommendedName>
        <fullName evidence="1">TIR domain-containing protein</fullName>
    </recommendedName>
</protein>
<sequence length="637" mass="73891">MILKRELYTLGFSVYLDVDEIRTGSDWQDSLNNAVKCCKIFLPLITPNYGKTKWTNREVRLMFKSLILNHSYQFKIKLADMLNKKIIPINFLDQWPPDCLAIQFSTLQCIMWNEHHSNGDDQSKAWREEYGKKVAEKIVEEIRKLRMPKEAKFEKRRQMKRDKRKEKHLIVISSHPKQQCHVDDIKASLINDFEVWSTTDEIESITSLEGPKISLESDVINQNNSCGNRNFKMFETKVAAAKLVIVLASKDYFECRTSRQHVYYCEQRVSIILVKCDEFPFPSWFELLMMDEFCVSVTDGNYIKVMQQRIDFIVNPTSERERQNEQNAHEPQESNLIDFLKENIPILDTCVYVLGSLKNLDGRSEEICKAIGKELAKLRNLTLIINGVNKTNELVAKSFIEAKKLDANSSGEGFEKNALQPSLIHLLSLDHSKSNDCNIQFMNSTPYCKTLLLKGTEKERETAIARVFNTCILIGENSEEIFQVEEFLLWNDHNVIPVISRGSALNDCFHFPFKMVEESFNIREEDRRNLVDREASPEQVAKSVVEVVKIVKKCIASYKTEVINSNKLSRKSLKKRKTQEKLIEGGECEGMYSIATEKENLSDNLLPVVENDSEERKKKAIGKWRMIRRLTMFTSRR</sequence>
<accession>A0A3S3P908</accession>
<evidence type="ECO:0000313" key="2">
    <source>
        <dbReference type="EMBL" id="RWS10459.1"/>
    </source>
</evidence>